<reference evidence="1" key="1">
    <citation type="submission" date="2020-04" db="EMBL/GenBank/DDBJ databases">
        <authorList>
            <person name="Chiriac C."/>
            <person name="Salcher M."/>
            <person name="Ghai R."/>
            <person name="Kavagutti S V."/>
        </authorList>
    </citation>
    <scope>NUCLEOTIDE SEQUENCE</scope>
</reference>
<name>A0A6J5L991_9CAUD</name>
<dbReference type="EMBL" id="LR796249">
    <property type="protein sequence ID" value="CAB4131064.1"/>
    <property type="molecule type" value="Genomic_DNA"/>
</dbReference>
<protein>
    <submittedName>
        <fullName evidence="1">Uncharacterized protein</fullName>
    </submittedName>
</protein>
<sequence length="76" mass="8698">MVLEPGDRVDVMMANNYMYAAIVLHDDGTGDLDVVVIDGYHTTYSDSYSRFDGIHTSKHRVTRKNWEIPSKKYVTT</sequence>
<organism evidence="1">
    <name type="scientific">uncultured Caudovirales phage</name>
    <dbReference type="NCBI Taxonomy" id="2100421"/>
    <lineage>
        <taxon>Viruses</taxon>
        <taxon>Duplodnaviria</taxon>
        <taxon>Heunggongvirae</taxon>
        <taxon>Uroviricota</taxon>
        <taxon>Caudoviricetes</taxon>
        <taxon>Peduoviridae</taxon>
        <taxon>Maltschvirus</taxon>
        <taxon>Maltschvirus maltsch</taxon>
    </lineage>
</organism>
<accession>A0A6J5L991</accession>
<gene>
    <name evidence="1" type="ORF">UFOVP127_45</name>
    <name evidence="2" type="ORF">UFOVP276_151</name>
</gene>
<evidence type="ECO:0000313" key="1">
    <source>
        <dbReference type="EMBL" id="CAB4131064.1"/>
    </source>
</evidence>
<proteinExistence type="predicted"/>
<evidence type="ECO:0000313" key="2">
    <source>
        <dbReference type="EMBL" id="CAB4135195.1"/>
    </source>
</evidence>
<dbReference type="EMBL" id="LR796294">
    <property type="protein sequence ID" value="CAB4135195.1"/>
    <property type="molecule type" value="Genomic_DNA"/>
</dbReference>